<feature type="region of interest" description="Disordered" evidence="1">
    <location>
        <begin position="59"/>
        <end position="82"/>
    </location>
</feature>
<comment type="caution">
    <text evidence="2">The sequence shown here is derived from an EMBL/GenBank/DDBJ whole genome shotgun (WGS) entry which is preliminary data.</text>
</comment>
<feature type="region of interest" description="Disordered" evidence="1">
    <location>
        <begin position="1"/>
        <end position="28"/>
    </location>
</feature>
<proteinExistence type="predicted"/>
<evidence type="ECO:0000313" key="3">
    <source>
        <dbReference type="Proteomes" id="UP000321424"/>
    </source>
</evidence>
<keyword evidence="3" id="KW-1185">Reference proteome</keyword>
<dbReference type="AlphaFoldDB" id="A0A511MIP9"/>
<accession>A0A511MIP9</accession>
<evidence type="ECO:0000313" key="2">
    <source>
        <dbReference type="EMBL" id="GEM40341.1"/>
    </source>
</evidence>
<evidence type="ECO:0000256" key="1">
    <source>
        <dbReference type="SAM" id="MobiDB-lite"/>
    </source>
</evidence>
<gene>
    <name evidence="2" type="ORF">NN4_48600</name>
</gene>
<dbReference type="EMBL" id="BJXA01000035">
    <property type="protein sequence ID" value="GEM40341.1"/>
    <property type="molecule type" value="Genomic_DNA"/>
</dbReference>
<reference evidence="2 3" key="1">
    <citation type="submission" date="2019-07" db="EMBL/GenBank/DDBJ databases">
        <title>Whole genome shotgun sequence of Nocardia ninae NBRC 108245.</title>
        <authorList>
            <person name="Hosoyama A."/>
            <person name="Uohara A."/>
            <person name="Ohji S."/>
            <person name="Ichikawa N."/>
        </authorList>
    </citation>
    <scope>NUCLEOTIDE SEQUENCE [LARGE SCALE GENOMIC DNA]</scope>
    <source>
        <strain evidence="2 3">NBRC 108245</strain>
    </source>
</reference>
<dbReference type="Proteomes" id="UP000321424">
    <property type="component" value="Unassembled WGS sequence"/>
</dbReference>
<protein>
    <submittedName>
        <fullName evidence="2">Uncharacterized protein</fullName>
    </submittedName>
</protein>
<organism evidence="2 3">
    <name type="scientific">Nocardia ninae NBRC 108245</name>
    <dbReference type="NCBI Taxonomy" id="1210091"/>
    <lineage>
        <taxon>Bacteria</taxon>
        <taxon>Bacillati</taxon>
        <taxon>Actinomycetota</taxon>
        <taxon>Actinomycetes</taxon>
        <taxon>Mycobacteriales</taxon>
        <taxon>Nocardiaceae</taxon>
        <taxon>Nocardia</taxon>
    </lineage>
</organism>
<sequence>MDPAVAEGRYQAPNPRDVVSHVGHSKGSGRACVTVFPSASQRGHSDLGLSMATDFQQIRTTRPEQNRTPPRAYDEDRATWSQPVIHRRREHRLSAFGSDAT</sequence>
<name>A0A511MIP9_9NOCA</name>